<dbReference type="Proteomes" id="UP001379533">
    <property type="component" value="Chromosome"/>
</dbReference>
<dbReference type="InterPro" id="IPR008551">
    <property type="entry name" value="TANGO2"/>
</dbReference>
<evidence type="ECO:0000313" key="2">
    <source>
        <dbReference type="Proteomes" id="UP001379533"/>
    </source>
</evidence>
<protein>
    <submittedName>
        <fullName evidence="1">NRDE family protein</fullName>
    </submittedName>
</protein>
<dbReference type="RefSeq" id="WP_394840561.1">
    <property type="nucleotide sequence ID" value="NZ_CP089982.1"/>
</dbReference>
<dbReference type="EMBL" id="CP089982">
    <property type="protein sequence ID" value="WXA89948.1"/>
    <property type="molecule type" value="Genomic_DNA"/>
</dbReference>
<keyword evidence="2" id="KW-1185">Reference proteome</keyword>
<dbReference type="Pfam" id="PF05742">
    <property type="entry name" value="TANGO2"/>
    <property type="match status" value="1"/>
</dbReference>
<proteinExistence type="predicted"/>
<name>A0ABZ2JXY1_9BACT</name>
<dbReference type="PANTHER" id="PTHR17985">
    <property type="entry name" value="SER/THR-RICH PROTEIN T10 IN DGCR REGION"/>
    <property type="match status" value="1"/>
</dbReference>
<accession>A0ABZ2JXY1</accession>
<dbReference type="PANTHER" id="PTHR17985:SF8">
    <property type="entry name" value="TRANSPORT AND GOLGI ORGANIZATION PROTEIN 2 HOMOLOG"/>
    <property type="match status" value="1"/>
</dbReference>
<reference evidence="1 2" key="1">
    <citation type="submission" date="2021-12" db="EMBL/GenBank/DDBJ databases">
        <title>Discovery of the Pendulisporaceae a myxobacterial family with distinct sporulation behavior and unique specialized metabolism.</title>
        <authorList>
            <person name="Garcia R."/>
            <person name="Popoff A."/>
            <person name="Bader C.D."/>
            <person name="Loehr J."/>
            <person name="Walesch S."/>
            <person name="Walt C."/>
            <person name="Boldt J."/>
            <person name="Bunk B."/>
            <person name="Haeckl F.J.F.P.J."/>
            <person name="Gunesch A.P."/>
            <person name="Birkelbach J."/>
            <person name="Nuebel U."/>
            <person name="Pietschmann T."/>
            <person name="Bach T."/>
            <person name="Mueller R."/>
        </authorList>
    </citation>
    <scope>NUCLEOTIDE SEQUENCE [LARGE SCALE GENOMIC DNA]</scope>
    <source>
        <strain evidence="1 2">MSr12523</strain>
    </source>
</reference>
<organism evidence="1 2">
    <name type="scientific">Pendulispora brunnea</name>
    <dbReference type="NCBI Taxonomy" id="2905690"/>
    <lineage>
        <taxon>Bacteria</taxon>
        <taxon>Pseudomonadati</taxon>
        <taxon>Myxococcota</taxon>
        <taxon>Myxococcia</taxon>
        <taxon>Myxococcales</taxon>
        <taxon>Sorangiineae</taxon>
        <taxon>Pendulisporaceae</taxon>
        <taxon>Pendulispora</taxon>
    </lineage>
</organism>
<gene>
    <name evidence="1" type="ORF">LZC95_26015</name>
</gene>
<evidence type="ECO:0000313" key="1">
    <source>
        <dbReference type="EMBL" id="WXA89948.1"/>
    </source>
</evidence>
<sequence length="255" mass="28218">MCLIAIAWQTHPDFSLVVAANRDEWRARPTEPLRWWPDVPDLLAGRDVKAGGTWMGVTKGGRFAAVTNFRDPSDARDNARSRGQLVTEFLRDTEPPEAFFSGLAERASQYNGFNLIGGDRTGLFYLGSLEGRVHAIAPGVHGLSNHTLDEPWPKVRRAREAMESALRDTDPAARLFAMLADSTVAPDEELPNTGVGLEWERRLSPPLITGNVYGSRTSSVLTISRDATTFFEERTLDGDGKVTASNVFRFEAELR</sequence>